<evidence type="ECO:0000313" key="5">
    <source>
        <dbReference type="EMBL" id="RGT57497.1"/>
    </source>
</evidence>
<keyword evidence="2" id="KW-0547">Nucleotide-binding</keyword>
<organism evidence="5 6">
    <name type="scientific">Solobacterium moorei</name>
    <dbReference type="NCBI Taxonomy" id="102148"/>
    <lineage>
        <taxon>Bacteria</taxon>
        <taxon>Bacillati</taxon>
        <taxon>Bacillota</taxon>
        <taxon>Erysipelotrichia</taxon>
        <taxon>Erysipelotrichales</taxon>
        <taxon>Erysipelotrichaceae</taxon>
        <taxon>Solobacterium</taxon>
    </lineage>
</organism>
<dbReference type="SUPFAM" id="SSF140931">
    <property type="entry name" value="Fic-like"/>
    <property type="match status" value="1"/>
</dbReference>
<feature type="site" description="Important for autoinhibition of adenylyltransferase activity" evidence="3">
    <location>
        <position position="243"/>
    </location>
</feature>
<name>A0A412PH47_9FIRM</name>
<evidence type="ECO:0000256" key="2">
    <source>
        <dbReference type="PIRSR" id="PIRSR640198-2"/>
    </source>
</evidence>
<gene>
    <name evidence="5" type="ORF">DWX20_00145</name>
</gene>
<reference evidence="5 6" key="1">
    <citation type="submission" date="2018-08" db="EMBL/GenBank/DDBJ databases">
        <title>A genome reference for cultivated species of the human gut microbiota.</title>
        <authorList>
            <person name="Zou Y."/>
            <person name="Xue W."/>
            <person name="Luo G."/>
        </authorList>
    </citation>
    <scope>NUCLEOTIDE SEQUENCE [LARGE SCALE GENOMIC DNA]</scope>
    <source>
        <strain evidence="5 6">AF18-46</strain>
    </source>
</reference>
<keyword evidence="2" id="KW-0067">ATP-binding</keyword>
<feature type="active site" evidence="1">
    <location>
        <position position="384"/>
    </location>
</feature>
<protein>
    <submittedName>
        <fullName evidence="5">ImmA/IrrE family metallo-endopeptidase</fullName>
    </submittedName>
</protein>
<dbReference type="Pfam" id="PF02661">
    <property type="entry name" value="Fic"/>
    <property type="match status" value="1"/>
</dbReference>
<dbReference type="PANTHER" id="PTHR13504">
    <property type="entry name" value="FIDO DOMAIN-CONTAINING PROTEIN DDB_G0283145"/>
    <property type="match status" value="1"/>
</dbReference>
<evidence type="ECO:0000256" key="3">
    <source>
        <dbReference type="PIRSR" id="PIRSR640198-3"/>
    </source>
</evidence>
<dbReference type="InterPro" id="IPR010359">
    <property type="entry name" value="IrrE_HExxH"/>
</dbReference>
<dbReference type="Gene3D" id="1.10.3290.10">
    <property type="entry name" value="Fido-like domain"/>
    <property type="match status" value="1"/>
</dbReference>
<evidence type="ECO:0000256" key="1">
    <source>
        <dbReference type="PIRSR" id="PIRSR640198-1"/>
    </source>
</evidence>
<dbReference type="Gene3D" id="1.10.10.2910">
    <property type="match status" value="1"/>
</dbReference>
<feature type="domain" description="Fido" evidence="4">
    <location>
        <begin position="298"/>
        <end position="442"/>
    </location>
</feature>
<feature type="binding site" evidence="2">
    <location>
        <begin position="388"/>
        <end position="395"/>
    </location>
    <ligand>
        <name>ATP</name>
        <dbReference type="ChEBI" id="CHEBI:30616"/>
    </ligand>
</feature>
<dbReference type="PROSITE" id="PS51459">
    <property type="entry name" value="FIDO"/>
    <property type="match status" value="1"/>
</dbReference>
<dbReference type="PANTHER" id="PTHR13504:SF38">
    <property type="entry name" value="FIDO DOMAIN-CONTAINING PROTEIN"/>
    <property type="match status" value="1"/>
</dbReference>
<evidence type="ECO:0000259" key="4">
    <source>
        <dbReference type="PROSITE" id="PS51459"/>
    </source>
</evidence>
<dbReference type="Pfam" id="PF06114">
    <property type="entry name" value="Peptidase_M78"/>
    <property type="match status" value="1"/>
</dbReference>
<evidence type="ECO:0000313" key="6">
    <source>
        <dbReference type="Proteomes" id="UP000284731"/>
    </source>
</evidence>
<dbReference type="InterPro" id="IPR003812">
    <property type="entry name" value="Fido"/>
</dbReference>
<dbReference type="AlphaFoldDB" id="A0A412PH47"/>
<sequence length="455" mass="53649">MIDYLSFEGKKYRNPEKMAANFLAVYFKDGQITYPINPFQMLKDMNVLFSFRNFKNLEGLYIPPENKMDLPVVGININRPITRQRFTAAHELCHHLRDKDKQVVCPIGKKDSIEYFADSFASAILMPYAELKRKIDEYADETGKVDFDGVLYIANYFGVSFEACVYRIAYTMQKLKDYVERTELKKRIKSFSPNMRRKKLGLTYANLYCDLIDSFEEEMQFIPDDHARLIFMNQYIYNDSRMEGLNVTLEQASEIVTDLRMNMQNSRYCSEENEVYMSIAGHYLMYQHILETPVKTDVSIYNIVDLNKYLYQYYPFPEFGGKIRDENPVIKGAKFEVVDFRYICKELDKLEIEIQNIYKKKDKIKISEYIKHVVRMHHMITKIHPFSDGNGRTTRAFMNVQLVRKGLSPLYIKVKEKKEYLDALEIADTKNNYDSLYEVIIKIMLRCNSEISQSS</sequence>
<proteinExistence type="predicted"/>
<dbReference type="InterPro" id="IPR036597">
    <property type="entry name" value="Fido-like_dom_sf"/>
</dbReference>
<accession>A0A412PH47</accession>
<dbReference type="Proteomes" id="UP000284731">
    <property type="component" value="Unassembled WGS sequence"/>
</dbReference>
<dbReference type="RefSeq" id="WP_118764020.1">
    <property type="nucleotide sequence ID" value="NZ_CABJCF010000001.1"/>
</dbReference>
<dbReference type="InterPro" id="IPR040198">
    <property type="entry name" value="Fido_containing"/>
</dbReference>
<dbReference type="GO" id="GO:0005524">
    <property type="term" value="F:ATP binding"/>
    <property type="evidence" value="ECO:0007669"/>
    <property type="project" value="UniProtKB-KW"/>
</dbReference>
<comment type="caution">
    <text evidence="5">The sequence shown here is derived from an EMBL/GenBank/DDBJ whole genome shotgun (WGS) entry which is preliminary data.</text>
</comment>
<dbReference type="EMBL" id="QRWX01000001">
    <property type="protein sequence ID" value="RGT57497.1"/>
    <property type="molecule type" value="Genomic_DNA"/>
</dbReference>